<organism evidence="2 3">
    <name type="scientific">Solanum tuberosum</name>
    <name type="common">Potato</name>
    <dbReference type="NCBI Taxonomy" id="4113"/>
    <lineage>
        <taxon>Eukaryota</taxon>
        <taxon>Viridiplantae</taxon>
        <taxon>Streptophyta</taxon>
        <taxon>Embryophyta</taxon>
        <taxon>Tracheophyta</taxon>
        <taxon>Spermatophyta</taxon>
        <taxon>Magnoliopsida</taxon>
        <taxon>eudicotyledons</taxon>
        <taxon>Gunneridae</taxon>
        <taxon>Pentapetalae</taxon>
        <taxon>asterids</taxon>
        <taxon>lamiids</taxon>
        <taxon>Solanales</taxon>
        <taxon>Solanaceae</taxon>
        <taxon>Solanoideae</taxon>
        <taxon>Solaneae</taxon>
        <taxon>Solanum</taxon>
    </lineage>
</organism>
<feature type="compositionally biased region" description="Polar residues" evidence="1">
    <location>
        <begin position="10"/>
        <end position="39"/>
    </location>
</feature>
<accession>A0ABQ7W4Q7</accession>
<feature type="region of interest" description="Disordered" evidence="1">
    <location>
        <begin position="1"/>
        <end position="39"/>
    </location>
</feature>
<dbReference type="Proteomes" id="UP000826656">
    <property type="component" value="Unassembled WGS sequence"/>
</dbReference>
<gene>
    <name evidence="2" type="ORF">KY290_012112</name>
</gene>
<comment type="caution">
    <text evidence="2">The sequence shown here is derived from an EMBL/GenBank/DDBJ whole genome shotgun (WGS) entry which is preliminary data.</text>
</comment>
<dbReference type="EMBL" id="JAIVGD010000005">
    <property type="protein sequence ID" value="KAH0774975.1"/>
    <property type="molecule type" value="Genomic_DNA"/>
</dbReference>
<evidence type="ECO:0000313" key="2">
    <source>
        <dbReference type="EMBL" id="KAH0774975.1"/>
    </source>
</evidence>
<evidence type="ECO:0000256" key="1">
    <source>
        <dbReference type="SAM" id="MobiDB-lite"/>
    </source>
</evidence>
<reference evidence="2 3" key="1">
    <citation type="journal article" date="2021" name="bioRxiv">
        <title>Chromosome-scale and haplotype-resolved genome assembly of a tetraploid potato cultivar.</title>
        <authorList>
            <person name="Sun H."/>
            <person name="Jiao W.-B."/>
            <person name="Krause K."/>
            <person name="Campoy J.A."/>
            <person name="Goel M."/>
            <person name="Folz-Donahue K."/>
            <person name="Kukat C."/>
            <person name="Huettel B."/>
            <person name="Schneeberger K."/>
        </authorList>
    </citation>
    <scope>NUCLEOTIDE SEQUENCE [LARGE SCALE GENOMIC DNA]</scope>
    <source>
        <strain evidence="2">SolTubOtavaFocal</strain>
        <tissue evidence="2">Leaves</tissue>
    </source>
</reference>
<keyword evidence="3" id="KW-1185">Reference proteome</keyword>
<name>A0ABQ7W4Q7_SOLTU</name>
<protein>
    <submittedName>
        <fullName evidence="2">Uncharacterized protein</fullName>
    </submittedName>
</protein>
<proteinExistence type="predicted"/>
<evidence type="ECO:0000313" key="3">
    <source>
        <dbReference type="Proteomes" id="UP000826656"/>
    </source>
</evidence>
<sequence length="209" mass="23134">MENEGLHADLTQNGSFVPQNSSSLQGQGTSAAPTTSLKVSQAEKEVQHLIQGCTFTKDQYDHILKMMQQKSDVTSPSMCNTANTCKHSFVSKPNQMWIIDTGATNHMVSSLDMMIKGSVSQLAESKPVYLPNGSTTQQDDPAWSQVPVHPALSLDPAFLNSESTSDCRRSTRQKHTPTWMKDFVSLSMNMKIPYPLCNSMSYDHLSPIY</sequence>